<keyword evidence="4" id="KW-0255">Endonuclease</keyword>
<keyword evidence="5" id="KW-0378">Hydrolase</keyword>
<proteinExistence type="predicted"/>
<dbReference type="EMBL" id="BGPR01044399">
    <property type="protein sequence ID" value="GBO21179.1"/>
    <property type="molecule type" value="Genomic_DNA"/>
</dbReference>
<dbReference type="GO" id="GO:0003964">
    <property type="term" value="F:RNA-directed DNA polymerase activity"/>
    <property type="evidence" value="ECO:0007669"/>
    <property type="project" value="UniProtKB-KW"/>
</dbReference>
<dbReference type="PANTHER" id="PTHR37984">
    <property type="entry name" value="PROTEIN CBG26694"/>
    <property type="match status" value="1"/>
</dbReference>
<name>A0A4Y2V7B9_ARAVE</name>
<protein>
    <recommendedName>
        <fullName evidence="7">Reverse transcriptase RNase H-like domain-containing protein</fullName>
    </recommendedName>
</protein>
<dbReference type="SUPFAM" id="SSF56672">
    <property type="entry name" value="DNA/RNA polymerases"/>
    <property type="match status" value="1"/>
</dbReference>
<dbReference type="GO" id="GO:0004519">
    <property type="term" value="F:endonuclease activity"/>
    <property type="evidence" value="ECO:0007669"/>
    <property type="project" value="UniProtKB-KW"/>
</dbReference>
<comment type="caution">
    <text evidence="8">The sequence shown here is derived from an EMBL/GenBank/DDBJ whole genome shotgun (WGS) entry which is preliminary data.</text>
</comment>
<evidence type="ECO:0000313" key="9">
    <source>
        <dbReference type="Proteomes" id="UP000499080"/>
    </source>
</evidence>
<dbReference type="PANTHER" id="PTHR37984:SF5">
    <property type="entry name" value="PROTEIN NYNRIN-LIKE"/>
    <property type="match status" value="1"/>
</dbReference>
<evidence type="ECO:0000256" key="5">
    <source>
        <dbReference type="ARBA" id="ARBA00022801"/>
    </source>
</evidence>
<evidence type="ECO:0000259" key="7">
    <source>
        <dbReference type="Pfam" id="PF17917"/>
    </source>
</evidence>
<dbReference type="InterPro" id="IPR041373">
    <property type="entry name" value="RT_RNaseH"/>
</dbReference>
<dbReference type="GO" id="GO:0016787">
    <property type="term" value="F:hydrolase activity"/>
    <property type="evidence" value="ECO:0007669"/>
    <property type="project" value="UniProtKB-KW"/>
</dbReference>
<evidence type="ECO:0000256" key="2">
    <source>
        <dbReference type="ARBA" id="ARBA00022695"/>
    </source>
</evidence>
<evidence type="ECO:0000256" key="1">
    <source>
        <dbReference type="ARBA" id="ARBA00022679"/>
    </source>
</evidence>
<dbReference type="AlphaFoldDB" id="A0A4Y2V7B9"/>
<evidence type="ECO:0000256" key="4">
    <source>
        <dbReference type="ARBA" id="ARBA00022759"/>
    </source>
</evidence>
<feature type="domain" description="Reverse transcriptase RNase H-like" evidence="7">
    <location>
        <begin position="11"/>
        <end position="87"/>
    </location>
</feature>
<reference evidence="8 9" key="1">
    <citation type="journal article" date="2019" name="Sci. Rep.">
        <title>Orb-weaving spider Araneus ventricosus genome elucidates the spidroin gene catalogue.</title>
        <authorList>
            <person name="Kono N."/>
            <person name="Nakamura H."/>
            <person name="Ohtoshi R."/>
            <person name="Moran D.A.P."/>
            <person name="Shinohara A."/>
            <person name="Yoshida Y."/>
            <person name="Fujiwara M."/>
            <person name="Mori M."/>
            <person name="Tomita M."/>
            <person name="Arakawa K."/>
        </authorList>
    </citation>
    <scope>NUCLEOTIDE SEQUENCE [LARGE SCALE GENOMIC DNA]</scope>
</reference>
<sequence>MLARMELVFDKDKRVIDCLSKSRGKPAINCVIRKKLLVIVKSVECFHHYLYGKKFVLLTGHASLMWLFSLKEPEGQVARRNQRLQEYDFRIQHRKESNQGNGDLCQGGSVLIAAMFECGEEMQCYDRWQTCPLKL</sequence>
<evidence type="ECO:0000256" key="6">
    <source>
        <dbReference type="ARBA" id="ARBA00022918"/>
    </source>
</evidence>
<keyword evidence="6" id="KW-0695">RNA-directed DNA polymerase</keyword>
<evidence type="ECO:0000256" key="3">
    <source>
        <dbReference type="ARBA" id="ARBA00022722"/>
    </source>
</evidence>
<dbReference type="InterPro" id="IPR043502">
    <property type="entry name" value="DNA/RNA_pol_sf"/>
</dbReference>
<dbReference type="InterPro" id="IPR050951">
    <property type="entry name" value="Retrovirus_Pol_polyprotein"/>
</dbReference>
<keyword evidence="9" id="KW-1185">Reference proteome</keyword>
<dbReference type="Pfam" id="PF17917">
    <property type="entry name" value="RT_RNaseH"/>
    <property type="match status" value="1"/>
</dbReference>
<accession>A0A4Y2V7B9</accession>
<gene>
    <name evidence="8" type="ORF">AVEN_254688_1</name>
</gene>
<dbReference type="Proteomes" id="UP000499080">
    <property type="component" value="Unassembled WGS sequence"/>
</dbReference>
<keyword evidence="3" id="KW-0540">Nuclease</keyword>
<evidence type="ECO:0000313" key="8">
    <source>
        <dbReference type="EMBL" id="GBO21179.1"/>
    </source>
</evidence>
<keyword evidence="1" id="KW-0808">Transferase</keyword>
<organism evidence="8 9">
    <name type="scientific">Araneus ventricosus</name>
    <name type="common">Orbweaver spider</name>
    <name type="synonym">Epeira ventricosa</name>
    <dbReference type="NCBI Taxonomy" id="182803"/>
    <lineage>
        <taxon>Eukaryota</taxon>
        <taxon>Metazoa</taxon>
        <taxon>Ecdysozoa</taxon>
        <taxon>Arthropoda</taxon>
        <taxon>Chelicerata</taxon>
        <taxon>Arachnida</taxon>
        <taxon>Araneae</taxon>
        <taxon>Araneomorphae</taxon>
        <taxon>Entelegynae</taxon>
        <taxon>Araneoidea</taxon>
        <taxon>Araneidae</taxon>
        <taxon>Araneus</taxon>
    </lineage>
</organism>
<keyword evidence="2" id="KW-0548">Nucleotidyltransferase</keyword>